<dbReference type="AlphaFoldDB" id="M0E9F4"/>
<sequence length="100" mass="11300">MDAHLVVDLVEWNPEFAVVDWRILTGYIIPVVEKELHVEIDSVKRRVWVWRRRRPDDGLVTFDFCVEPDTRASILIFGGFGACSRSGPRSEATLSAALSG</sequence>
<proteinExistence type="predicted"/>
<dbReference type="Proteomes" id="UP000011509">
    <property type="component" value="Unassembled WGS sequence"/>
</dbReference>
<protein>
    <submittedName>
        <fullName evidence="1">Uncharacterized protein</fullName>
    </submittedName>
</protein>
<keyword evidence="2" id="KW-1185">Reference proteome</keyword>
<reference evidence="1 2" key="1">
    <citation type="journal article" date="2014" name="PLoS Genet.">
        <title>Phylogenetically driven sequencing of extremely halophilic archaea reveals strategies for static and dynamic osmo-response.</title>
        <authorList>
            <person name="Becker E.A."/>
            <person name="Seitzer P.M."/>
            <person name="Tritt A."/>
            <person name="Larsen D."/>
            <person name="Krusor M."/>
            <person name="Yao A.I."/>
            <person name="Wu D."/>
            <person name="Madern D."/>
            <person name="Eisen J.A."/>
            <person name="Darling A.E."/>
            <person name="Facciotti M.T."/>
        </authorList>
    </citation>
    <scope>NUCLEOTIDE SEQUENCE [LARGE SCALE GENOMIC DNA]</scope>
    <source>
        <strain evidence="1 2">DSM 10284</strain>
    </source>
</reference>
<accession>M0E9F4</accession>
<name>M0E9F4_9EURY</name>
<organism evidence="1 2">
    <name type="scientific">Halorubrum coriense DSM 10284</name>
    <dbReference type="NCBI Taxonomy" id="1227466"/>
    <lineage>
        <taxon>Archaea</taxon>
        <taxon>Methanobacteriati</taxon>
        <taxon>Methanobacteriota</taxon>
        <taxon>Stenosarchaea group</taxon>
        <taxon>Halobacteria</taxon>
        <taxon>Halobacteriales</taxon>
        <taxon>Haloferacaceae</taxon>
        <taxon>Halorubrum</taxon>
    </lineage>
</organism>
<gene>
    <name evidence="1" type="ORF">C464_16092</name>
</gene>
<dbReference type="EMBL" id="AOJL01000061">
    <property type="protein sequence ID" value="ELZ43688.1"/>
    <property type="molecule type" value="Genomic_DNA"/>
</dbReference>
<comment type="caution">
    <text evidence="1">The sequence shown here is derived from an EMBL/GenBank/DDBJ whole genome shotgun (WGS) entry which is preliminary data.</text>
</comment>
<evidence type="ECO:0000313" key="2">
    <source>
        <dbReference type="Proteomes" id="UP000011509"/>
    </source>
</evidence>
<evidence type="ECO:0000313" key="1">
    <source>
        <dbReference type="EMBL" id="ELZ43688.1"/>
    </source>
</evidence>